<evidence type="ECO:0000256" key="4">
    <source>
        <dbReference type="ARBA" id="ARBA00012479"/>
    </source>
</evidence>
<dbReference type="GO" id="GO:0005930">
    <property type="term" value="C:axoneme"/>
    <property type="evidence" value="ECO:0007669"/>
    <property type="project" value="InterPro"/>
</dbReference>
<feature type="coiled-coil region" evidence="13">
    <location>
        <begin position="134"/>
        <end position="168"/>
    </location>
</feature>
<evidence type="ECO:0000256" key="10">
    <source>
        <dbReference type="ARBA" id="ARBA00032082"/>
    </source>
</evidence>
<feature type="non-terminal residue" evidence="15">
    <location>
        <position position="1"/>
    </location>
</feature>
<dbReference type="SUPFAM" id="SSF57997">
    <property type="entry name" value="Tropomyosin"/>
    <property type="match status" value="1"/>
</dbReference>
<dbReference type="Gene3D" id="3.40.50.1820">
    <property type="entry name" value="alpha/beta hydrolase"/>
    <property type="match status" value="1"/>
</dbReference>
<dbReference type="NCBIfam" id="TIGR02821">
    <property type="entry name" value="fghA_ester_D"/>
    <property type="match status" value="1"/>
</dbReference>
<feature type="coiled-coil region" evidence="13">
    <location>
        <begin position="1"/>
        <end position="35"/>
    </location>
</feature>
<evidence type="ECO:0000256" key="7">
    <source>
        <dbReference type="ARBA" id="ARBA00022487"/>
    </source>
</evidence>
<evidence type="ECO:0000256" key="2">
    <source>
        <dbReference type="ARBA" id="ARBA00005622"/>
    </source>
</evidence>
<dbReference type="GO" id="GO:0046294">
    <property type="term" value="P:formaldehyde catabolic process"/>
    <property type="evidence" value="ECO:0007669"/>
    <property type="project" value="InterPro"/>
</dbReference>
<feature type="coiled-coil region" evidence="13">
    <location>
        <begin position="438"/>
        <end position="503"/>
    </location>
</feature>
<name>A0A0L7R3M7_9HYME</name>
<evidence type="ECO:0000256" key="14">
    <source>
        <dbReference type="SAM" id="MobiDB-lite"/>
    </source>
</evidence>
<comment type="similarity">
    <text evidence="2">Belongs to the esterase D family.</text>
</comment>
<keyword evidence="9 13" id="KW-0175">Coiled coil</keyword>
<dbReference type="SUPFAM" id="SSF53474">
    <property type="entry name" value="alpha/beta-Hydrolases"/>
    <property type="match status" value="1"/>
</dbReference>
<dbReference type="FunFam" id="3.40.50.1820:FF:000002">
    <property type="entry name" value="S-formylglutathione hydrolase"/>
    <property type="match status" value="1"/>
</dbReference>
<dbReference type="InterPro" id="IPR014186">
    <property type="entry name" value="S-formylglutathione_hydrol"/>
</dbReference>
<evidence type="ECO:0000256" key="8">
    <source>
        <dbReference type="ARBA" id="ARBA00022801"/>
    </source>
</evidence>
<dbReference type="GO" id="GO:0036159">
    <property type="term" value="P:inner dynein arm assembly"/>
    <property type="evidence" value="ECO:0007669"/>
    <property type="project" value="InterPro"/>
</dbReference>
<feature type="coiled-coil region" evidence="13">
    <location>
        <begin position="71"/>
        <end position="105"/>
    </location>
</feature>
<keyword evidence="16" id="KW-1185">Reference proteome</keyword>
<dbReference type="GO" id="GO:0060285">
    <property type="term" value="P:cilium-dependent cell motility"/>
    <property type="evidence" value="ECO:0007669"/>
    <property type="project" value="TreeGrafter"/>
</dbReference>
<dbReference type="Pfam" id="PF24161">
    <property type="entry name" value="CCDC39"/>
    <property type="match status" value="1"/>
</dbReference>
<feature type="active site" description="Charge relay system" evidence="12">
    <location>
        <position position="1049"/>
    </location>
</feature>
<dbReference type="STRING" id="597456.A0A0L7R3M7"/>
<protein>
    <recommendedName>
        <fullName evidence="5">Coiled-coil domain-containing protein 39</fullName>
        <ecNumber evidence="4">3.1.2.12</ecNumber>
    </recommendedName>
    <alternativeName>
        <fullName evidence="10">Esterase D</fullName>
    </alternativeName>
    <alternativeName>
        <fullName evidence="6">S-formylglutathione hydrolase</fullName>
    </alternativeName>
</protein>
<feature type="region of interest" description="Disordered" evidence="14">
    <location>
        <begin position="853"/>
        <end position="872"/>
    </location>
</feature>
<accession>A0A0L7R3M7</accession>
<feature type="coiled-coil region" evidence="13">
    <location>
        <begin position="556"/>
        <end position="612"/>
    </location>
</feature>
<feature type="active site" description="Charge relay system" evidence="12">
    <location>
        <position position="1128"/>
    </location>
</feature>
<dbReference type="EMBL" id="KQ414663">
    <property type="protein sequence ID" value="KOC65356.1"/>
    <property type="molecule type" value="Genomic_DNA"/>
</dbReference>
<evidence type="ECO:0000256" key="9">
    <source>
        <dbReference type="ARBA" id="ARBA00023054"/>
    </source>
</evidence>
<comment type="similarity">
    <text evidence="3">Belongs to the CCDC39 family.</text>
</comment>
<dbReference type="PANTHER" id="PTHR18962">
    <property type="entry name" value="COILED-COIL DOMAIN-CONTAINING PROTEIN 39"/>
    <property type="match status" value="1"/>
</dbReference>
<evidence type="ECO:0000256" key="6">
    <source>
        <dbReference type="ARBA" id="ARBA00016774"/>
    </source>
</evidence>
<evidence type="ECO:0000256" key="12">
    <source>
        <dbReference type="PIRSR" id="PIRSR614186-1"/>
    </source>
</evidence>
<dbReference type="PANTHER" id="PTHR18962:SF0">
    <property type="entry name" value="COILED-COIL DOMAIN-CONTAINING PROTEIN 39"/>
    <property type="match status" value="1"/>
</dbReference>
<dbReference type="GO" id="GO:0005576">
    <property type="term" value="C:extracellular region"/>
    <property type="evidence" value="ECO:0007669"/>
    <property type="project" value="GOC"/>
</dbReference>
<dbReference type="GO" id="GO:0060287">
    <property type="term" value="P:epithelial cilium movement involved in determination of left/right asymmetry"/>
    <property type="evidence" value="ECO:0007669"/>
    <property type="project" value="TreeGrafter"/>
</dbReference>
<sequence length="1184" mass="137832">IEGKMKLKENLSAKLESTEERIKMMKKRISNLLAEHDINQKLLNTHSAQLKTEDHHYRLSRNTESSLQQEARNFQKEWKEVNETVSNIERELEKMAKKIETSKNVLKYDEKSIKEWEDILNQNEDNNQLIEQYMKEDLKEYKELELKRQKLSKELQTYRDAIVKSTNETQELEIILNRTSTLYNQALTEYRQMFNQWKESVTMLQQRNDDIKKIIQEIETMHEISKDKKNTLQESEKFLRDHIENNKEVQDSIKKLEKDLSKLKEDQCKMKEIISTYENQLAIQKNIMKELTQHMQQVRADIKHKESQIQIKYTKIEKLNKQITDLTAKLQDIDNQKVDIEEKAKELENMTEEQEKKKAKMTKEMNRLQTANLHAVNQIKNLENENKILKMQYQKECKKSEYLDKLYVKDGQIFEEKKEIWYQVQFEVQKSEMKLERLRGHEHDKSEAERKQNKIEELQNNLDEKMKVSKLLQKQIASLEDDMRKMSNNLASGNNELEYLKNKRQDLVLLMNAGEKQLKSAQNCYEEKQVEESMLRLKVSQMKKMISNIGDNVYDLERYKLELEAAMQERKAEIAVQKESLIIQKRVADNECSELKNAIAERKMRIKQLQARYHNFTALLGTNPDGTPVNTTHLKLQSAQERYLLQEHGDKLDEAIRKTEHDIQAMENTLKVINVCNDKYKVTLTANDKNKPETEEHKKLHEELQDAEQNLKEKKKELQSLTGSMQKTQNDYMQLLKDIDETQECKENKNQYLIDLKQQIHEQKEKISRADKSLQNVKKSIHRMVEITGDKTVFIQEKEVELRELQEQNSIVLQDIAEFTVHHMEAETYIKKLLTTKNIELPSITLLSQSSISSQSNSNTNLTDCQAKSTNRGSVYGSSGGSIGHILNLEPEFEFIYDLMPDITEVSNNKVFGGWQKVYLHESYELGCKMNFGIFLPPQVEEGPVPVIYWLSGLTCTEANFIQKAGAQKYASEQGVVLVTPDTSPRNLNIPGEDDDWDFGTGAGFYVDATNNIWKKNYRMYSYVTKELPALINEKFPVLQCKQSIMGHSMGGHGALICALKNPGLYKTVSAFAPISNPIACSWGKKAFSGYLGGTETNVAWKDWDATELAKKYNGPPLDILVDQGKEDKFLKDGQLLPENLLSAAKDAGLSLVLRFQEGYDHSYFFISTFIEDHIKHHVKYLKS</sequence>
<evidence type="ECO:0000256" key="11">
    <source>
        <dbReference type="ARBA" id="ARBA00045182"/>
    </source>
</evidence>
<dbReference type="AlphaFoldDB" id="A0A0L7R3M7"/>
<dbReference type="EC" id="3.1.2.12" evidence="4"/>
<feature type="compositionally biased region" description="Low complexity" evidence="14">
    <location>
        <begin position="853"/>
        <end position="863"/>
    </location>
</feature>
<dbReference type="InterPro" id="IPR033290">
    <property type="entry name" value="CCDC39"/>
</dbReference>
<proteinExistence type="inferred from homology"/>
<comment type="function">
    <text evidence="1">Serine hydrolase involved in the detoxification of formaldehyde.</text>
</comment>
<evidence type="ECO:0000256" key="1">
    <source>
        <dbReference type="ARBA" id="ARBA00002608"/>
    </source>
</evidence>
<comment type="function">
    <text evidence="11">Required for assembly of dynein regulatory complex (DRC) and inner dynein arm (IDA) complexes, which are responsible for ciliary beat regulation, thereby playing a central role in motility in cilia and flagella. Probably acts together with CCDC40 to form a molecular ruler that determines the 96 nanometer (nm) repeat length and arrangements of components in cilia and flagella. Not required for outer dynein arm complexes assembly.</text>
</comment>
<dbReference type="InterPro" id="IPR000801">
    <property type="entry name" value="Esterase-like"/>
</dbReference>
<keyword evidence="8 15" id="KW-0378">Hydrolase</keyword>
<feature type="active site" description="Charge relay system" evidence="12">
    <location>
        <position position="1162"/>
    </location>
</feature>
<dbReference type="Pfam" id="PF00756">
    <property type="entry name" value="Esterase"/>
    <property type="match status" value="1"/>
</dbReference>
<feature type="coiled-coil region" evidence="13">
    <location>
        <begin position="649"/>
        <end position="815"/>
    </location>
</feature>
<organism evidence="15 16">
    <name type="scientific">Habropoda laboriosa</name>
    <dbReference type="NCBI Taxonomy" id="597456"/>
    <lineage>
        <taxon>Eukaryota</taxon>
        <taxon>Metazoa</taxon>
        <taxon>Ecdysozoa</taxon>
        <taxon>Arthropoda</taxon>
        <taxon>Hexapoda</taxon>
        <taxon>Insecta</taxon>
        <taxon>Pterygota</taxon>
        <taxon>Neoptera</taxon>
        <taxon>Endopterygota</taxon>
        <taxon>Hymenoptera</taxon>
        <taxon>Apocrita</taxon>
        <taxon>Aculeata</taxon>
        <taxon>Apoidea</taxon>
        <taxon>Anthophila</taxon>
        <taxon>Apidae</taxon>
        <taxon>Habropoda</taxon>
    </lineage>
</organism>
<evidence type="ECO:0000313" key="15">
    <source>
        <dbReference type="EMBL" id="KOC65356.1"/>
    </source>
</evidence>
<dbReference type="GO" id="GO:0018738">
    <property type="term" value="F:S-formylglutathione hydrolase activity"/>
    <property type="evidence" value="ECO:0007669"/>
    <property type="project" value="UniProtKB-EC"/>
</dbReference>
<keyword evidence="7" id="KW-0719">Serine esterase</keyword>
<evidence type="ECO:0000313" key="16">
    <source>
        <dbReference type="Proteomes" id="UP000053825"/>
    </source>
</evidence>
<dbReference type="GO" id="GO:0052689">
    <property type="term" value="F:carboxylic ester hydrolase activity"/>
    <property type="evidence" value="ECO:0007669"/>
    <property type="project" value="UniProtKB-KW"/>
</dbReference>
<dbReference type="InterPro" id="IPR029058">
    <property type="entry name" value="AB_hydrolase_fold"/>
</dbReference>
<reference evidence="15 16" key="1">
    <citation type="submission" date="2015-07" db="EMBL/GenBank/DDBJ databases">
        <title>The genome of Habropoda laboriosa.</title>
        <authorList>
            <person name="Pan H."/>
            <person name="Kapheim K."/>
        </authorList>
    </citation>
    <scope>NUCLEOTIDE SEQUENCE [LARGE SCALE GENOMIC DNA]</scope>
    <source>
        <strain evidence="15">0110345459</strain>
    </source>
</reference>
<evidence type="ECO:0000256" key="3">
    <source>
        <dbReference type="ARBA" id="ARBA00005805"/>
    </source>
</evidence>
<dbReference type="Proteomes" id="UP000053825">
    <property type="component" value="Unassembled WGS sequence"/>
</dbReference>
<evidence type="ECO:0000256" key="5">
    <source>
        <dbReference type="ARBA" id="ARBA00016725"/>
    </source>
</evidence>
<feature type="coiled-coil region" evidence="13">
    <location>
        <begin position="239"/>
        <end position="399"/>
    </location>
</feature>
<evidence type="ECO:0000256" key="13">
    <source>
        <dbReference type="SAM" id="Coils"/>
    </source>
</evidence>
<gene>
    <name evidence="15" type="ORF">WH47_09935</name>
</gene>
<dbReference type="OrthoDB" id="420518at2759"/>